<dbReference type="Pfam" id="PF03134">
    <property type="entry name" value="TB2_DP1_HVA22"/>
    <property type="match status" value="1"/>
</dbReference>
<keyword evidence="2" id="KW-1133">Transmembrane helix</keyword>
<sequence>MGFVVVVQFAVKYCVGVFAWPLLALGYPLCASVWAIENNSISDTKKLNAYWVVLSLILLLEHALNLLKWLLLWQHIRLMIVCWLVIPHFDGALYVYMHLIRPCLCTDLQNVINKRMESLYAKDNFLAEMEKYVKENGSEALEKIIALKSGGTNQNLDVKDIKAAPSIENKEVKQLNSERPTVTQKDIRPVEVLEKNEVKAAKQDGGVQPNVTGVEYRNFAGPGTKRPVPDVAGRRELPQTPASGRDQKWTCEICHITLQSVSNLNSHLQGQKHLAACEALKTKNPSSRLKVVLNFAGPSLPKVVPTFISKNSNVPNVEPGKSGSKKGHPGNADVRGQQQSNPASTPRKLAQTQQPKKPNKESIGINRSPLWCSICNVNCSSETDMVSHLGGGRHLAALKQLST</sequence>
<dbReference type="PROSITE" id="PS00028">
    <property type="entry name" value="ZINC_FINGER_C2H2_1"/>
    <property type="match status" value="1"/>
</dbReference>
<dbReference type="InterPro" id="IPR003604">
    <property type="entry name" value="Matrin/U1-like-C_Znf_C2H2"/>
</dbReference>
<dbReference type="Proteomes" id="UP000813462">
    <property type="component" value="Unassembled WGS sequence"/>
</dbReference>
<reference evidence="4" key="1">
    <citation type="journal article" date="2021" name="Front. Plant Sci.">
        <title>Chromosome-Scale Genome Assembly for Chinese Sour Jujube and Insights Into Its Genome Evolution and Domestication Signature.</title>
        <authorList>
            <person name="Shen L.-Y."/>
            <person name="Luo H."/>
            <person name="Wang X.-L."/>
            <person name="Wang X.-M."/>
            <person name="Qiu X.-J."/>
            <person name="Liu H."/>
            <person name="Zhou S.-S."/>
            <person name="Jia K.-H."/>
            <person name="Nie S."/>
            <person name="Bao Y.-T."/>
            <person name="Zhang R.-G."/>
            <person name="Yun Q.-Z."/>
            <person name="Chai Y.-H."/>
            <person name="Lu J.-Y."/>
            <person name="Li Y."/>
            <person name="Zhao S.-W."/>
            <person name="Mao J.-F."/>
            <person name="Jia S.-G."/>
            <person name="Mao Y.-M."/>
        </authorList>
    </citation>
    <scope>NUCLEOTIDE SEQUENCE</scope>
    <source>
        <strain evidence="4">AT0</strain>
        <tissue evidence="4">Leaf</tissue>
    </source>
</reference>
<keyword evidence="2" id="KW-0472">Membrane</keyword>
<gene>
    <name evidence="4" type="ORF">FEM48_Zijuj09G0086200</name>
</gene>
<protein>
    <recommendedName>
        <fullName evidence="3">C2H2-type domain-containing protein</fullName>
    </recommendedName>
</protein>
<dbReference type="InterPro" id="IPR036236">
    <property type="entry name" value="Znf_C2H2_sf"/>
</dbReference>
<evidence type="ECO:0000313" key="5">
    <source>
        <dbReference type="Proteomes" id="UP000813462"/>
    </source>
</evidence>
<dbReference type="SMART" id="SM00355">
    <property type="entry name" value="ZnF_C2H2"/>
    <property type="match status" value="2"/>
</dbReference>
<dbReference type="SUPFAM" id="SSF57667">
    <property type="entry name" value="beta-beta-alpha zinc fingers"/>
    <property type="match status" value="2"/>
</dbReference>
<dbReference type="InterPro" id="IPR013087">
    <property type="entry name" value="Znf_C2H2_type"/>
</dbReference>
<evidence type="ECO:0000313" key="4">
    <source>
        <dbReference type="EMBL" id="KAH7517641.1"/>
    </source>
</evidence>
<dbReference type="GO" id="GO:0008270">
    <property type="term" value="F:zinc ion binding"/>
    <property type="evidence" value="ECO:0007669"/>
    <property type="project" value="InterPro"/>
</dbReference>
<dbReference type="EMBL" id="JAEACU010000009">
    <property type="protein sequence ID" value="KAH7517641.1"/>
    <property type="molecule type" value="Genomic_DNA"/>
</dbReference>
<feature type="region of interest" description="Disordered" evidence="1">
    <location>
        <begin position="205"/>
        <end position="245"/>
    </location>
</feature>
<feature type="compositionally biased region" description="Polar residues" evidence="1">
    <location>
        <begin position="336"/>
        <end position="356"/>
    </location>
</feature>
<feature type="transmembrane region" description="Helical" evidence="2">
    <location>
        <begin position="12"/>
        <end position="36"/>
    </location>
</feature>
<dbReference type="AlphaFoldDB" id="A0A978URZ1"/>
<dbReference type="PANTHER" id="PTHR12300">
    <property type="entry name" value="HVA22-LIKE PROTEINS"/>
    <property type="match status" value="1"/>
</dbReference>
<dbReference type="SMART" id="SM00451">
    <property type="entry name" value="ZnF_U1"/>
    <property type="match status" value="2"/>
</dbReference>
<dbReference type="InterPro" id="IPR004345">
    <property type="entry name" value="TB2_DP1_HVA22"/>
</dbReference>
<dbReference type="PANTHER" id="PTHR12300:SF43">
    <property type="entry name" value="HVA22-LIKE PROTEIN"/>
    <property type="match status" value="1"/>
</dbReference>
<name>A0A978URZ1_ZIZJJ</name>
<dbReference type="Gene3D" id="3.30.160.60">
    <property type="entry name" value="Classic Zinc Finger"/>
    <property type="match status" value="2"/>
</dbReference>
<evidence type="ECO:0000256" key="1">
    <source>
        <dbReference type="SAM" id="MobiDB-lite"/>
    </source>
</evidence>
<evidence type="ECO:0000259" key="3">
    <source>
        <dbReference type="PROSITE" id="PS00028"/>
    </source>
</evidence>
<comment type="caution">
    <text evidence="4">The sequence shown here is derived from an EMBL/GenBank/DDBJ whole genome shotgun (WGS) entry which is preliminary data.</text>
</comment>
<feature type="transmembrane region" description="Helical" evidence="2">
    <location>
        <begin position="78"/>
        <end position="97"/>
    </location>
</feature>
<feature type="region of interest" description="Disordered" evidence="1">
    <location>
        <begin position="309"/>
        <end position="363"/>
    </location>
</feature>
<accession>A0A978URZ1</accession>
<keyword evidence="2" id="KW-0812">Transmembrane</keyword>
<dbReference type="Pfam" id="PF12874">
    <property type="entry name" value="zf-met"/>
    <property type="match status" value="2"/>
</dbReference>
<organism evidence="4 5">
    <name type="scientific">Ziziphus jujuba var. spinosa</name>
    <dbReference type="NCBI Taxonomy" id="714518"/>
    <lineage>
        <taxon>Eukaryota</taxon>
        <taxon>Viridiplantae</taxon>
        <taxon>Streptophyta</taxon>
        <taxon>Embryophyta</taxon>
        <taxon>Tracheophyta</taxon>
        <taxon>Spermatophyta</taxon>
        <taxon>Magnoliopsida</taxon>
        <taxon>eudicotyledons</taxon>
        <taxon>Gunneridae</taxon>
        <taxon>Pentapetalae</taxon>
        <taxon>rosids</taxon>
        <taxon>fabids</taxon>
        <taxon>Rosales</taxon>
        <taxon>Rhamnaceae</taxon>
        <taxon>Paliureae</taxon>
        <taxon>Ziziphus</taxon>
    </lineage>
</organism>
<evidence type="ECO:0000256" key="2">
    <source>
        <dbReference type="SAM" id="Phobius"/>
    </source>
</evidence>
<feature type="transmembrane region" description="Helical" evidence="2">
    <location>
        <begin position="48"/>
        <end position="71"/>
    </location>
</feature>
<dbReference type="OrthoDB" id="1155018at2759"/>
<feature type="domain" description="C2H2-type" evidence="3">
    <location>
        <begin position="251"/>
        <end position="273"/>
    </location>
</feature>
<dbReference type="GO" id="GO:0003676">
    <property type="term" value="F:nucleic acid binding"/>
    <property type="evidence" value="ECO:0007669"/>
    <property type="project" value="InterPro"/>
</dbReference>
<proteinExistence type="predicted"/>